<dbReference type="PANTHER" id="PTHR46449">
    <property type="entry name" value="ZGC:158260"/>
    <property type="match status" value="1"/>
</dbReference>
<feature type="compositionally biased region" description="Polar residues" evidence="2">
    <location>
        <begin position="250"/>
        <end position="259"/>
    </location>
</feature>
<dbReference type="AlphaFoldDB" id="A0A8C9XYU6"/>
<keyword evidence="4" id="KW-1185">Reference proteome</keyword>
<gene>
    <name evidence="3" type="primary">zgc:158260</name>
</gene>
<feature type="compositionally biased region" description="Polar residues" evidence="2">
    <location>
        <begin position="181"/>
        <end position="192"/>
    </location>
</feature>
<dbReference type="Pfam" id="PF14642">
    <property type="entry name" value="FAM47"/>
    <property type="match status" value="1"/>
</dbReference>
<dbReference type="Proteomes" id="UP000694568">
    <property type="component" value="Unplaced"/>
</dbReference>
<protein>
    <submittedName>
        <fullName evidence="3">Uncharacterized protein</fullName>
    </submittedName>
</protein>
<evidence type="ECO:0000313" key="4">
    <source>
        <dbReference type="Proteomes" id="UP000694568"/>
    </source>
</evidence>
<reference evidence="3" key="2">
    <citation type="submission" date="2025-09" db="UniProtKB">
        <authorList>
            <consortium name="Ensembl"/>
        </authorList>
    </citation>
    <scope>IDENTIFICATION</scope>
</reference>
<dbReference type="GeneTree" id="ENSGT00940000178516"/>
<reference evidence="3" key="1">
    <citation type="submission" date="2025-08" db="UniProtKB">
        <authorList>
            <consortium name="Ensembl"/>
        </authorList>
    </citation>
    <scope>IDENTIFICATION</scope>
</reference>
<organism evidence="3 4">
    <name type="scientific">Sander lucioperca</name>
    <name type="common">Pike-perch</name>
    <name type="synonym">Perca lucioperca</name>
    <dbReference type="NCBI Taxonomy" id="283035"/>
    <lineage>
        <taxon>Eukaryota</taxon>
        <taxon>Metazoa</taxon>
        <taxon>Chordata</taxon>
        <taxon>Craniata</taxon>
        <taxon>Vertebrata</taxon>
        <taxon>Euteleostomi</taxon>
        <taxon>Actinopterygii</taxon>
        <taxon>Neopterygii</taxon>
        <taxon>Teleostei</taxon>
        <taxon>Neoteleostei</taxon>
        <taxon>Acanthomorphata</taxon>
        <taxon>Eupercaria</taxon>
        <taxon>Perciformes</taxon>
        <taxon>Percoidei</taxon>
        <taxon>Percidae</taxon>
        <taxon>Luciopercinae</taxon>
        <taxon>Sander</taxon>
    </lineage>
</organism>
<dbReference type="InterPro" id="IPR032743">
    <property type="entry name" value="FAM47"/>
</dbReference>
<evidence type="ECO:0000256" key="1">
    <source>
        <dbReference type="ARBA" id="ARBA00005277"/>
    </source>
</evidence>
<feature type="compositionally biased region" description="Acidic residues" evidence="2">
    <location>
        <begin position="154"/>
        <end position="164"/>
    </location>
</feature>
<dbReference type="GO" id="GO:0045815">
    <property type="term" value="P:transcription initiation-coupled chromatin remodeling"/>
    <property type="evidence" value="ECO:0007669"/>
    <property type="project" value="TreeGrafter"/>
</dbReference>
<comment type="similarity">
    <text evidence="1">Belongs to the FAM47 family.</text>
</comment>
<feature type="region of interest" description="Disordered" evidence="2">
    <location>
        <begin position="229"/>
        <end position="259"/>
    </location>
</feature>
<evidence type="ECO:0000313" key="3">
    <source>
        <dbReference type="Ensembl" id="ENSSLUP00000018017.1"/>
    </source>
</evidence>
<feature type="region of interest" description="Disordered" evidence="2">
    <location>
        <begin position="143"/>
        <end position="194"/>
    </location>
</feature>
<dbReference type="PANTHER" id="PTHR46449:SF5">
    <property type="entry name" value="FAMILY WITH SEQUENCE SIMILARITY 47 MEMBER E"/>
    <property type="match status" value="1"/>
</dbReference>
<sequence>METKNTRPIFPWYKERLQTKYHKAPANKMSLIGSCCRFVNVSLDDFSDCSSVLSGDQRGVSPVIFHDTPNQNSSQKHKKCISKEHACFSKQMIQKQIRREYVAAVEEKLKQHPLAMYPHYKDHMTPDVFDKVLSVLDPDMSVNSASALPTPTGDDVEEEDEENCTEPSQEEVNRLKHGTSAVKTSTNGQNPSPRNPYIVKMNGNCIKNGQQVNQLSTHKDMKVAAKPFNRQFASPDEETNVTESAILGLSDSSSPTFPI</sequence>
<accession>A0A8C9XYU6</accession>
<evidence type="ECO:0000256" key="2">
    <source>
        <dbReference type="SAM" id="MobiDB-lite"/>
    </source>
</evidence>
<name>A0A8C9XYU6_SANLU</name>
<proteinExistence type="inferred from homology"/>
<dbReference type="GO" id="GO:0000785">
    <property type="term" value="C:chromatin"/>
    <property type="evidence" value="ECO:0007669"/>
    <property type="project" value="TreeGrafter"/>
</dbReference>
<dbReference type="Ensembl" id="ENSSLUT00000018586.1">
    <property type="protein sequence ID" value="ENSSLUP00000018017.1"/>
    <property type="gene ID" value="ENSSLUG00000008409.1"/>
</dbReference>